<feature type="domain" description="Ketoreductase" evidence="5">
    <location>
        <begin position="73"/>
        <end position="254"/>
    </location>
</feature>
<dbReference type="PANTHER" id="PTHR24322">
    <property type="entry name" value="PKSB"/>
    <property type="match status" value="1"/>
</dbReference>
<dbReference type="PRINTS" id="PR00080">
    <property type="entry name" value="SDRFAMILY"/>
</dbReference>
<keyword evidence="7" id="KW-1185">Reference proteome</keyword>
<keyword evidence="4" id="KW-1133">Transmembrane helix</keyword>
<comment type="similarity">
    <text evidence="1 3">Belongs to the short-chain dehydrogenases/reductases (SDR) family.</text>
</comment>
<dbReference type="PROSITE" id="PS00061">
    <property type="entry name" value="ADH_SHORT"/>
    <property type="match status" value="1"/>
</dbReference>
<dbReference type="InterPro" id="IPR002347">
    <property type="entry name" value="SDR_fam"/>
</dbReference>
<keyword evidence="2" id="KW-0560">Oxidoreductase</keyword>
<feature type="transmembrane region" description="Helical" evidence="4">
    <location>
        <begin position="29"/>
        <end position="50"/>
    </location>
</feature>
<evidence type="ECO:0000313" key="6">
    <source>
        <dbReference type="EMBL" id="GBG27926.1"/>
    </source>
</evidence>
<dbReference type="SUPFAM" id="SSF51735">
    <property type="entry name" value="NAD(P)-binding Rossmann-fold domains"/>
    <property type="match status" value="1"/>
</dbReference>
<dbReference type="InterPro" id="IPR057326">
    <property type="entry name" value="KR_dom"/>
</dbReference>
<accession>A0A2R5GA78</accession>
<dbReference type="InterPro" id="IPR036291">
    <property type="entry name" value="NAD(P)-bd_dom_sf"/>
</dbReference>
<dbReference type="EMBL" id="BEYU01000037">
    <property type="protein sequence ID" value="GBG27926.1"/>
    <property type="molecule type" value="Genomic_DNA"/>
</dbReference>
<dbReference type="SMART" id="SM00822">
    <property type="entry name" value="PKS_KR"/>
    <property type="match status" value="1"/>
</dbReference>
<evidence type="ECO:0000259" key="5">
    <source>
        <dbReference type="SMART" id="SM00822"/>
    </source>
</evidence>
<keyword evidence="4" id="KW-0472">Membrane</keyword>
<name>A0A2R5GA78_9STRA</name>
<dbReference type="InterPro" id="IPR020904">
    <property type="entry name" value="Sc_DH/Rdtase_CS"/>
</dbReference>
<evidence type="ECO:0000256" key="4">
    <source>
        <dbReference type="SAM" id="Phobius"/>
    </source>
</evidence>
<reference evidence="6 7" key="1">
    <citation type="submission" date="2017-12" db="EMBL/GenBank/DDBJ databases">
        <title>Sequencing, de novo assembly and annotation of complete genome of a new Thraustochytrid species, strain FCC1311.</title>
        <authorList>
            <person name="Sedici K."/>
            <person name="Godart F."/>
            <person name="Aiese Cigliano R."/>
            <person name="Sanseverino W."/>
            <person name="Barakat M."/>
            <person name="Ortet P."/>
            <person name="Marechal E."/>
            <person name="Cagnac O."/>
            <person name="Amato A."/>
        </authorList>
    </citation>
    <scope>NUCLEOTIDE SEQUENCE [LARGE SCALE GENOMIC DNA]</scope>
</reference>
<dbReference type="InParanoid" id="A0A2R5GA78"/>
<keyword evidence="4" id="KW-0812">Transmembrane</keyword>
<dbReference type="PANTHER" id="PTHR24322:SF736">
    <property type="entry name" value="RETINOL DEHYDROGENASE 10"/>
    <property type="match status" value="1"/>
</dbReference>
<dbReference type="OrthoDB" id="10253736at2759"/>
<evidence type="ECO:0000256" key="1">
    <source>
        <dbReference type="ARBA" id="ARBA00006484"/>
    </source>
</evidence>
<organism evidence="6 7">
    <name type="scientific">Hondaea fermentalgiana</name>
    <dbReference type="NCBI Taxonomy" id="2315210"/>
    <lineage>
        <taxon>Eukaryota</taxon>
        <taxon>Sar</taxon>
        <taxon>Stramenopiles</taxon>
        <taxon>Bigyra</taxon>
        <taxon>Labyrinthulomycetes</taxon>
        <taxon>Thraustochytrida</taxon>
        <taxon>Thraustochytriidae</taxon>
        <taxon>Hondaea</taxon>
    </lineage>
</organism>
<dbReference type="Proteomes" id="UP000241890">
    <property type="component" value="Unassembled WGS sequence"/>
</dbReference>
<evidence type="ECO:0000256" key="2">
    <source>
        <dbReference type="ARBA" id="ARBA00023002"/>
    </source>
</evidence>
<dbReference type="AlphaFoldDB" id="A0A2R5GA78"/>
<dbReference type="GO" id="GO:0016616">
    <property type="term" value="F:oxidoreductase activity, acting on the CH-OH group of donors, NAD or NADP as acceptor"/>
    <property type="evidence" value="ECO:0007669"/>
    <property type="project" value="TreeGrafter"/>
</dbReference>
<proteinExistence type="inferred from homology"/>
<evidence type="ECO:0000256" key="3">
    <source>
        <dbReference type="RuleBase" id="RU000363"/>
    </source>
</evidence>
<sequence>MSSSTAASAAATAAAAAAAVETSSWWAGWLAGIACAAVAILAALATLTWVAGGTSGLAGVGPSKPFRLHGRDAVITGGASGIGLQLAKRLVDAGVFVHLVDIDEDALERAAREIGEQHAATQAQRPEQVCETHLCDVADPEAFPRVLKDRVQVSARRRGRHVSLLINNAGVVSGKAWEDLSATEFERTVRVGAIAHFAALKTLLPDMVAHADGAVITVSSLMGLLPGAQLADYCAAKHAAVGLHEAMRLEVKDVVHFLLVCPYLVDTPMFQGAFEAPNLWLVRKLFPPLRAGAVADSILGALCQRQYTLILPRVLALAPFLAKLLPVKLYETGLTWMGARDGMRTARICTSKS</sequence>
<dbReference type="Gene3D" id="3.40.50.720">
    <property type="entry name" value="NAD(P)-binding Rossmann-like Domain"/>
    <property type="match status" value="1"/>
</dbReference>
<comment type="caution">
    <text evidence="6">The sequence shown here is derived from an EMBL/GenBank/DDBJ whole genome shotgun (WGS) entry which is preliminary data.</text>
</comment>
<protein>
    <submittedName>
        <fullName evidence="6">Short-chain dehydrogenase/reductase family 16C member 6</fullName>
    </submittedName>
</protein>
<dbReference type="Pfam" id="PF00106">
    <property type="entry name" value="adh_short"/>
    <property type="match status" value="1"/>
</dbReference>
<gene>
    <name evidence="6" type="ORF">FCC1311_041492</name>
</gene>
<evidence type="ECO:0000313" key="7">
    <source>
        <dbReference type="Proteomes" id="UP000241890"/>
    </source>
</evidence>
<dbReference type="PRINTS" id="PR00081">
    <property type="entry name" value="GDHRDH"/>
</dbReference>